<feature type="domain" description="PAC" evidence="7">
    <location>
        <begin position="210"/>
        <end position="263"/>
    </location>
</feature>
<evidence type="ECO:0000256" key="4">
    <source>
        <dbReference type="ARBA" id="ARBA00022679"/>
    </source>
</evidence>
<accession>A0A9X9S6I9</accession>
<dbReference type="Gene3D" id="3.30.565.10">
    <property type="entry name" value="Histidine kinase-like ATPase, C-terminal domain"/>
    <property type="match status" value="1"/>
</dbReference>
<dbReference type="SMART" id="SM00387">
    <property type="entry name" value="HATPase_c"/>
    <property type="match status" value="1"/>
</dbReference>
<evidence type="ECO:0000259" key="6">
    <source>
        <dbReference type="PROSITE" id="PS50109"/>
    </source>
</evidence>
<keyword evidence="5" id="KW-0418">Kinase</keyword>
<dbReference type="SUPFAM" id="SSF55785">
    <property type="entry name" value="PYP-like sensor domain (PAS domain)"/>
    <property type="match status" value="2"/>
</dbReference>
<dbReference type="InterPro" id="IPR000700">
    <property type="entry name" value="PAS-assoc_C"/>
</dbReference>
<dbReference type="Gene3D" id="3.30.450.20">
    <property type="entry name" value="PAS domain"/>
    <property type="match status" value="2"/>
</dbReference>
<dbReference type="SUPFAM" id="SSF55874">
    <property type="entry name" value="ATPase domain of HSP90 chaperone/DNA topoisomerase II/histidine kinase"/>
    <property type="match status" value="1"/>
</dbReference>
<evidence type="ECO:0000313" key="9">
    <source>
        <dbReference type="Proteomes" id="UP001163096"/>
    </source>
</evidence>
<keyword evidence="3" id="KW-0597">Phosphoprotein</keyword>
<dbReference type="InterPro" id="IPR013655">
    <property type="entry name" value="PAS_fold_3"/>
</dbReference>
<protein>
    <recommendedName>
        <fullName evidence="2">histidine kinase</fullName>
        <ecNumber evidence="2">2.7.13.3</ecNumber>
    </recommendedName>
</protein>
<dbReference type="RefSeq" id="WP_268187640.1">
    <property type="nucleotide sequence ID" value="NZ_CP113361.1"/>
</dbReference>
<dbReference type="PANTHER" id="PTHR43304">
    <property type="entry name" value="PHYTOCHROME-LIKE PROTEIN CPH1"/>
    <property type="match status" value="1"/>
</dbReference>
<evidence type="ECO:0000313" key="8">
    <source>
        <dbReference type="EMBL" id="WAI02362.1"/>
    </source>
</evidence>
<dbReference type="PANTHER" id="PTHR43304:SF1">
    <property type="entry name" value="PAC DOMAIN-CONTAINING PROTEIN"/>
    <property type="match status" value="1"/>
</dbReference>
<dbReference type="NCBIfam" id="TIGR00229">
    <property type="entry name" value="sensory_box"/>
    <property type="match status" value="1"/>
</dbReference>
<dbReference type="PROSITE" id="PS50109">
    <property type="entry name" value="HIS_KIN"/>
    <property type="match status" value="1"/>
</dbReference>
<dbReference type="GeneID" id="76834572"/>
<dbReference type="InterPro" id="IPR003594">
    <property type="entry name" value="HATPase_dom"/>
</dbReference>
<dbReference type="Pfam" id="PF02518">
    <property type="entry name" value="HATPase_c"/>
    <property type="match status" value="1"/>
</dbReference>
<evidence type="ECO:0000256" key="5">
    <source>
        <dbReference type="ARBA" id="ARBA00022777"/>
    </source>
</evidence>
<keyword evidence="9" id="KW-1185">Reference proteome</keyword>
<keyword evidence="4" id="KW-0808">Transferase</keyword>
<dbReference type="InterPro" id="IPR001610">
    <property type="entry name" value="PAC"/>
</dbReference>
<dbReference type="InterPro" id="IPR005467">
    <property type="entry name" value="His_kinase_dom"/>
</dbReference>
<name>A0A9X9S6I9_METOG</name>
<comment type="catalytic activity">
    <reaction evidence="1">
        <text>ATP + protein L-histidine = ADP + protein N-phospho-L-histidine.</text>
        <dbReference type="EC" id="2.7.13.3"/>
    </reaction>
</comment>
<evidence type="ECO:0000256" key="3">
    <source>
        <dbReference type="ARBA" id="ARBA00022553"/>
    </source>
</evidence>
<dbReference type="Proteomes" id="UP001163096">
    <property type="component" value="Chromosome"/>
</dbReference>
<dbReference type="SMART" id="SM00086">
    <property type="entry name" value="PAC"/>
    <property type="match status" value="1"/>
</dbReference>
<evidence type="ECO:0000259" key="7">
    <source>
        <dbReference type="PROSITE" id="PS50113"/>
    </source>
</evidence>
<dbReference type="PROSITE" id="PS50113">
    <property type="entry name" value="PAC"/>
    <property type="match status" value="1"/>
</dbReference>
<dbReference type="SMART" id="SM00091">
    <property type="entry name" value="PAS"/>
    <property type="match status" value="2"/>
</dbReference>
<dbReference type="EC" id="2.7.13.3" evidence="2"/>
<dbReference type="GO" id="GO:0004673">
    <property type="term" value="F:protein histidine kinase activity"/>
    <property type="evidence" value="ECO:0007669"/>
    <property type="project" value="UniProtKB-EC"/>
</dbReference>
<dbReference type="EMBL" id="CP113361">
    <property type="protein sequence ID" value="WAI02362.1"/>
    <property type="molecule type" value="Genomic_DNA"/>
</dbReference>
<gene>
    <name evidence="8" type="ORF">OU421_05680</name>
</gene>
<sequence length="486" mass="53927">MSEGKDMPLADRCREFCENAPYGLLFADPDGAIIWANAVAARILGCASPDGLFGKPAISFLIPVGLSGWEDISCKTRKTGTFTYSGIPAGRKNPGRPLDVMVSCGSENDGEWYSFHLIPVSENVGTLNAPQHNDERLNLAIKCADLATWDMNVRSGEMRVDGRWANMIGYLPEKLNPLTVDAFLEYLHPDDRDTFLSLFSGWSRGKRPTGSLKMRLRHRNGSWVWVRSQWQVFWSPDAKPVLRVVGIHQDITDTVKKDEAIREAQKKIAMLSSVTRHDILNQVTVIRMLFDIMEMTGEVDPDSDTWVQLAKINEAALAIEHQIVFTRDYEDLGSKPHAWQDIGVMVDRVAALSDELSSLTITCTCRNISVYADPMLERVMHELFTNAVRHGGDVSTIMVSCTLTPEGSAVITVSDDGIGIPDDRKNKIFSRGVGIKTRYGLYLAREILSVSGITIQETGNEGRGAVFSLTVPPENWKISRSSVFSS</sequence>
<dbReference type="CDD" id="cd00130">
    <property type="entry name" value="PAS"/>
    <property type="match status" value="1"/>
</dbReference>
<dbReference type="AlphaFoldDB" id="A0A9X9S6I9"/>
<dbReference type="InterPro" id="IPR052162">
    <property type="entry name" value="Sensor_kinase/Photoreceptor"/>
</dbReference>
<dbReference type="InterPro" id="IPR035965">
    <property type="entry name" value="PAS-like_dom_sf"/>
</dbReference>
<proteinExistence type="predicted"/>
<evidence type="ECO:0000256" key="1">
    <source>
        <dbReference type="ARBA" id="ARBA00000085"/>
    </source>
</evidence>
<dbReference type="Pfam" id="PF13426">
    <property type="entry name" value="PAS_9"/>
    <property type="match status" value="1"/>
</dbReference>
<dbReference type="InterPro" id="IPR000014">
    <property type="entry name" value="PAS"/>
</dbReference>
<organism evidence="8 9">
    <name type="scientific">Methanogenium organophilum</name>
    <dbReference type="NCBI Taxonomy" id="2199"/>
    <lineage>
        <taxon>Archaea</taxon>
        <taxon>Methanobacteriati</taxon>
        <taxon>Methanobacteriota</taxon>
        <taxon>Stenosarchaea group</taxon>
        <taxon>Methanomicrobia</taxon>
        <taxon>Methanomicrobiales</taxon>
        <taxon>Methanomicrobiaceae</taxon>
        <taxon>Methanogenium</taxon>
    </lineage>
</organism>
<evidence type="ECO:0000256" key="2">
    <source>
        <dbReference type="ARBA" id="ARBA00012438"/>
    </source>
</evidence>
<reference evidence="8" key="1">
    <citation type="submission" date="2022-11" db="EMBL/GenBank/DDBJ databases">
        <title>Complete genome sequence of Methanogenium organophilum DSM 3596.</title>
        <authorList>
            <person name="Chen S.-C."/>
            <person name="Lai S.-J."/>
            <person name="You Y.-T."/>
        </authorList>
    </citation>
    <scope>NUCLEOTIDE SEQUENCE</scope>
    <source>
        <strain evidence="8">DSM 3596</strain>
    </source>
</reference>
<dbReference type="Pfam" id="PF08447">
    <property type="entry name" value="PAS_3"/>
    <property type="match status" value="1"/>
</dbReference>
<dbReference type="InterPro" id="IPR036890">
    <property type="entry name" value="HATPase_C_sf"/>
</dbReference>
<dbReference type="CDD" id="cd00075">
    <property type="entry name" value="HATPase"/>
    <property type="match status" value="1"/>
</dbReference>
<dbReference type="KEGG" id="mou:OU421_05680"/>
<feature type="domain" description="Histidine kinase" evidence="6">
    <location>
        <begin position="376"/>
        <end position="475"/>
    </location>
</feature>